<name>A0A0B6Y1C3_9EUPU</name>
<evidence type="ECO:0000313" key="1">
    <source>
        <dbReference type="EMBL" id="CEK49913.1"/>
    </source>
</evidence>
<proteinExistence type="predicted"/>
<protein>
    <submittedName>
        <fullName evidence="1">Uncharacterized protein</fullName>
    </submittedName>
</protein>
<gene>
    <name evidence="1" type="primary">ORF9278</name>
</gene>
<dbReference type="AlphaFoldDB" id="A0A0B6Y1C3"/>
<sequence>MEMAADLISEFKQLQPKYSHVHICEKTAENISVADMMFVKHFTRPEQCPWDRPTQISFLL</sequence>
<organism evidence="1">
    <name type="scientific">Arion vulgaris</name>
    <dbReference type="NCBI Taxonomy" id="1028688"/>
    <lineage>
        <taxon>Eukaryota</taxon>
        <taxon>Metazoa</taxon>
        <taxon>Spiralia</taxon>
        <taxon>Lophotrochozoa</taxon>
        <taxon>Mollusca</taxon>
        <taxon>Gastropoda</taxon>
        <taxon>Heterobranchia</taxon>
        <taxon>Euthyneura</taxon>
        <taxon>Panpulmonata</taxon>
        <taxon>Eupulmonata</taxon>
        <taxon>Stylommatophora</taxon>
        <taxon>Helicina</taxon>
        <taxon>Arionoidea</taxon>
        <taxon>Arionidae</taxon>
        <taxon>Arion</taxon>
    </lineage>
</organism>
<reference evidence="1" key="1">
    <citation type="submission" date="2014-12" db="EMBL/GenBank/DDBJ databases">
        <title>Insight into the proteome of Arion vulgaris.</title>
        <authorList>
            <person name="Aradska J."/>
            <person name="Bulat T."/>
            <person name="Smidak R."/>
            <person name="Sarate P."/>
            <person name="Gangsoo J."/>
            <person name="Sialana F."/>
            <person name="Bilban M."/>
            <person name="Lubec G."/>
        </authorList>
    </citation>
    <scope>NUCLEOTIDE SEQUENCE</scope>
    <source>
        <tissue evidence="1">Skin</tissue>
    </source>
</reference>
<accession>A0A0B6Y1C3</accession>
<dbReference type="EMBL" id="HACG01003048">
    <property type="protein sequence ID" value="CEK49913.1"/>
    <property type="molecule type" value="Transcribed_RNA"/>
</dbReference>